<dbReference type="NCBIfam" id="TIGR01446">
    <property type="entry name" value="DnaD_dom"/>
    <property type="match status" value="2"/>
</dbReference>
<comment type="caution">
    <text evidence="3">The sequence shown here is derived from an EMBL/GenBank/DDBJ whole genome shotgun (WGS) entry which is preliminary data.</text>
</comment>
<accession>A0AAP2RHU5</accession>
<evidence type="ECO:0000313" key="3">
    <source>
        <dbReference type="EMBL" id="MCD2492247.1"/>
    </source>
</evidence>
<evidence type="ECO:0000313" key="4">
    <source>
        <dbReference type="Proteomes" id="UP001299265"/>
    </source>
</evidence>
<feature type="domain" description="DnaB/C C-terminal" evidence="2">
    <location>
        <begin position="153"/>
        <end position="218"/>
    </location>
</feature>
<name>A0AAP2RHU5_9FIRM</name>
<dbReference type="RefSeq" id="WP_231062151.1">
    <property type="nucleotide sequence ID" value="NZ_JAJNOR010000003.1"/>
</dbReference>
<keyword evidence="4" id="KW-1185">Reference proteome</keyword>
<reference evidence="3 4" key="1">
    <citation type="submission" date="2021-11" db="EMBL/GenBank/DDBJ databases">
        <title>Lacrimispora sp. nov. NSJ-141 isolated from human feces.</title>
        <authorList>
            <person name="Abdugheni R."/>
        </authorList>
    </citation>
    <scope>NUCLEOTIDE SEQUENCE [LARGE SCALE GENOMIC DNA]</scope>
    <source>
        <strain evidence="3 4">NSJ-141</strain>
    </source>
</reference>
<gene>
    <name evidence="3" type="ORF">LQE92_06335</name>
</gene>
<dbReference type="Proteomes" id="UP001299265">
    <property type="component" value="Unassembled WGS sequence"/>
</dbReference>
<dbReference type="PIRSF" id="PIRSF033722">
    <property type="entry name" value="DnaD_CA_C3587_prd"/>
    <property type="match status" value="1"/>
</dbReference>
<protein>
    <submittedName>
        <fullName evidence="3">DnaD domain protein</fullName>
    </submittedName>
</protein>
<dbReference type="InterPro" id="IPR053162">
    <property type="entry name" value="DnaD"/>
</dbReference>
<feature type="domain" description="DnaB/C C-terminal" evidence="2">
    <location>
        <begin position="239"/>
        <end position="300"/>
    </location>
</feature>
<dbReference type="InterPro" id="IPR006343">
    <property type="entry name" value="DnaB/C_C"/>
</dbReference>
<organism evidence="3 4">
    <name type="scientific">Lientehia hominis</name>
    <dbReference type="NCBI Taxonomy" id="2897778"/>
    <lineage>
        <taxon>Bacteria</taxon>
        <taxon>Bacillati</taxon>
        <taxon>Bacillota</taxon>
        <taxon>Clostridia</taxon>
        <taxon>Lachnospirales</taxon>
        <taxon>Lachnospiraceae</taxon>
        <taxon>Lientehia</taxon>
    </lineage>
</organism>
<dbReference type="PANTHER" id="PTHR37293:SF5">
    <property type="entry name" value="DNA REPLICATION PROTEIN"/>
    <property type="match status" value="1"/>
</dbReference>
<dbReference type="InterPro" id="IPR017019">
    <property type="entry name" value="DNA_replication_prd_bac"/>
</dbReference>
<dbReference type="Pfam" id="PF07261">
    <property type="entry name" value="DnaB_2"/>
    <property type="match status" value="2"/>
</dbReference>
<dbReference type="InterPro" id="IPR034829">
    <property type="entry name" value="DnaD-like_sf"/>
</dbReference>
<dbReference type="SUPFAM" id="SSF158499">
    <property type="entry name" value="DnaD domain-like"/>
    <property type="match status" value="2"/>
</dbReference>
<dbReference type="AlphaFoldDB" id="A0AAP2RHU5"/>
<dbReference type="EMBL" id="JAJNOR010000003">
    <property type="protein sequence ID" value="MCD2492247.1"/>
    <property type="molecule type" value="Genomic_DNA"/>
</dbReference>
<dbReference type="Gene3D" id="1.10.10.630">
    <property type="entry name" value="DnaD domain-like"/>
    <property type="match status" value="2"/>
</dbReference>
<evidence type="ECO:0000256" key="1">
    <source>
        <dbReference type="ARBA" id="ARBA00093462"/>
    </source>
</evidence>
<sequence>MREVRSMAGLFVTNRQKHGVTVVSNQFIDRFLPEASGEFVKVYLLLLRQVSEGGELSVSHMADGLDNTEKDVLRALKYWERMNLLKLEYGEDKKLQGIVLLGEDCAEAAVTAEEAVPAGKKTEAAHESERKPADLQALQTDEEFCQLLYLAGRYTARTLTPRDCDVLANLYGSVGMSAELLEYLIEYCVSGGHKSMRYIETVALNWHERGIRTVEQAKGEAVMGGRNTYAVLKAFGLGGRNPAAGERAMIDQWFRDYGFPVEVVVEACDRTMRAIHQPSFEYADRILRDWKEKGIREQDDIARLDEKPAAKGGDSRKAAGKKENLKKSNKFHNFTERDYDCDELMKKINGLM</sequence>
<proteinExistence type="inferred from homology"/>
<evidence type="ECO:0000259" key="2">
    <source>
        <dbReference type="Pfam" id="PF07261"/>
    </source>
</evidence>
<dbReference type="PANTHER" id="PTHR37293">
    <property type="entry name" value="PHAGE REPLICATION PROTEIN-RELATED"/>
    <property type="match status" value="1"/>
</dbReference>
<comment type="similarity">
    <text evidence="1">Belongs to the DnaB/DnaD family.</text>
</comment>